<feature type="transmembrane region" description="Helical" evidence="1">
    <location>
        <begin position="83"/>
        <end position="102"/>
    </location>
</feature>
<keyword evidence="1" id="KW-0812">Transmembrane</keyword>
<evidence type="ECO:0000256" key="1">
    <source>
        <dbReference type="SAM" id="Phobius"/>
    </source>
</evidence>
<dbReference type="AlphaFoldDB" id="A0A2W5HFA5"/>
<accession>A0A2W5HFA5</accession>
<keyword evidence="1" id="KW-1133">Transmembrane helix</keyword>
<dbReference type="Proteomes" id="UP000249739">
    <property type="component" value="Unassembled WGS sequence"/>
</dbReference>
<sequence>MSPDQPPSLSEPLSRGFKGNCPSCGEGRIFESFLKVRHSCTHCGEELHHHRADDLPAYYVILIVGHIIVTAALSVEFKYHPSYWVHLAIWLPLTVTLSLLLLQPIKGAITALQWHTGMHGFKHAKALRDSARKL</sequence>
<dbReference type="InterPro" id="IPR009325">
    <property type="entry name" value="DUF983"/>
</dbReference>
<evidence type="ECO:0008006" key="4">
    <source>
        <dbReference type="Google" id="ProtNLM"/>
    </source>
</evidence>
<evidence type="ECO:0000313" key="2">
    <source>
        <dbReference type="EMBL" id="PZP56826.1"/>
    </source>
</evidence>
<protein>
    <recommendedName>
        <fullName evidence="4">DUF983 domain-containing protein</fullName>
    </recommendedName>
</protein>
<evidence type="ECO:0000313" key="3">
    <source>
        <dbReference type="Proteomes" id="UP000249739"/>
    </source>
</evidence>
<comment type="caution">
    <text evidence="2">The sequence shown here is derived from an EMBL/GenBank/DDBJ whole genome shotgun (WGS) entry which is preliminary data.</text>
</comment>
<organism evidence="2 3">
    <name type="scientific">Micavibrio aeruginosavorus</name>
    <dbReference type="NCBI Taxonomy" id="349221"/>
    <lineage>
        <taxon>Bacteria</taxon>
        <taxon>Pseudomonadati</taxon>
        <taxon>Bdellovibrionota</taxon>
        <taxon>Bdellovibrionia</taxon>
        <taxon>Bdellovibrionales</taxon>
        <taxon>Pseudobdellovibrionaceae</taxon>
        <taxon>Micavibrio</taxon>
    </lineage>
</organism>
<feature type="transmembrane region" description="Helical" evidence="1">
    <location>
        <begin position="57"/>
        <end position="77"/>
    </location>
</feature>
<dbReference type="EMBL" id="QFOT01000014">
    <property type="protein sequence ID" value="PZP56826.1"/>
    <property type="molecule type" value="Genomic_DNA"/>
</dbReference>
<dbReference type="Pfam" id="PF06170">
    <property type="entry name" value="DUF983"/>
    <property type="match status" value="1"/>
</dbReference>
<keyword evidence="1" id="KW-0472">Membrane</keyword>
<gene>
    <name evidence="2" type="ORF">DI586_02425</name>
</gene>
<name>A0A2W5HFA5_9BACT</name>
<proteinExistence type="predicted"/>
<reference evidence="2 3" key="1">
    <citation type="submission" date="2017-08" db="EMBL/GenBank/DDBJ databases">
        <title>Infants hospitalized years apart are colonized by the same room-sourced microbial strains.</title>
        <authorList>
            <person name="Brooks B."/>
            <person name="Olm M.R."/>
            <person name="Firek B.A."/>
            <person name="Baker R."/>
            <person name="Thomas B.C."/>
            <person name="Morowitz M.J."/>
            <person name="Banfield J.F."/>
        </authorList>
    </citation>
    <scope>NUCLEOTIDE SEQUENCE [LARGE SCALE GENOMIC DNA]</scope>
    <source>
        <strain evidence="2">S2_006_000_R2_64</strain>
    </source>
</reference>